<keyword evidence="3" id="KW-1185">Reference proteome</keyword>
<keyword evidence="2" id="KW-0472">Membrane</keyword>
<feature type="compositionally biased region" description="Basic and acidic residues" evidence="1">
    <location>
        <begin position="80"/>
        <end position="97"/>
    </location>
</feature>
<keyword evidence="2" id="KW-1133">Transmembrane helix</keyword>
<gene>
    <name evidence="4" type="primary">LOC132710447</name>
</gene>
<organism evidence="3 4">
    <name type="scientific">Pantherophis guttatus</name>
    <name type="common">Corn snake</name>
    <name type="synonym">Elaphe guttata</name>
    <dbReference type="NCBI Taxonomy" id="94885"/>
    <lineage>
        <taxon>Eukaryota</taxon>
        <taxon>Metazoa</taxon>
        <taxon>Chordata</taxon>
        <taxon>Craniata</taxon>
        <taxon>Vertebrata</taxon>
        <taxon>Euteleostomi</taxon>
        <taxon>Lepidosauria</taxon>
        <taxon>Squamata</taxon>
        <taxon>Bifurcata</taxon>
        <taxon>Unidentata</taxon>
        <taxon>Episquamata</taxon>
        <taxon>Toxicofera</taxon>
        <taxon>Serpentes</taxon>
        <taxon>Colubroidea</taxon>
        <taxon>Colubridae</taxon>
        <taxon>Colubrinae</taxon>
        <taxon>Pantherophis</taxon>
    </lineage>
</organism>
<name>A0ABM3Z2F2_PANGU</name>
<feature type="region of interest" description="Disordered" evidence="1">
    <location>
        <begin position="70"/>
        <end position="129"/>
    </location>
</feature>
<proteinExistence type="predicted"/>
<reference evidence="4" key="1">
    <citation type="submission" date="2025-08" db="UniProtKB">
        <authorList>
            <consortium name="RefSeq"/>
        </authorList>
    </citation>
    <scope>IDENTIFICATION</scope>
    <source>
        <tissue evidence="4">Blood</tissue>
    </source>
</reference>
<dbReference type="Proteomes" id="UP001652622">
    <property type="component" value="Unplaced"/>
</dbReference>
<feature type="transmembrane region" description="Helical" evidence="2">
    <location>
        <begin position="20"/>
        <end position="42"/>
    </location>
</feature>
<keyword evidence="2" id="KW-0812">Transmembrane</keyword>
<sequence>MVFFFFPLPPLPFPPPPLDAAAIILVAAVSSPPLLLPAPSVLSKKSGRRGWGRRRSRRLVAGLGHVGASDAAGAGAGVGGRERGKGPPPRASRDEPRRRVRVRRPAGREKEVQARAWPAGVEGKAAGRRKRSATRWLPCSDLPPQRPLAPMPAWSGPARSTCCSGEAASPARGAPLCFPGCFPPAPVSRSLLGAALAELPRW</sequence>
<dbReference type="RefSeq" id="XP_060542555.1">
    <property type="nucleotide sequence ID" value="XM_060686572.1"/>
</dbReference>
<dbReference type="GeneID" id="132710447"/>
<protein>
    <submittedName>
        <fullName evidence="4">Uncharacterized protein LOC132710447</fullName>
    </submittedName>
</protein>
<accession>A0ABM3Z2F2</accession>
<evidence type="ECO:0000256" key="2">
    <source>
        <dbReference type="SAM" id="Phobius"/>
    </source>
</evidence>
<evidence type="ECO:0000313" key="3">
    <source>
        <dbReference type="Proteomes" id="UP001652622"/>
    </source>
</evidence>
<evidence type="ECO:0000256" key="1">
    <source>
        <dbReference type="SAM" id="MobiDB-lite"/>
    </source>
</evidence>
<evidence type="ECO:0000313" key="4">
    <source>
        <dbReference type="RefSeq" id="XP_060542555.1"/>
    </source>
</evidence>